<feature type="domain" description="BTB" evidence="3">
    <location>
        <begin position="106"/>
        <end position="173"/>
    </location>
</feature>
<dbReference type="InterPro" id="IPR000210">
    <property type="entry name" value="BTB/POZ_dom"/>
</dbReference>
<dbReference type="Pfam" id="PF00651">
    <property type="entry name" value="BTB"/>
    <property type="match status" value="1"/>
</dbReference>
<comment type="caution">
    <text evidence="4">The sequence shown here is derived from an EMBL/GenBank/DDBJ whole genome shotgun (WGS) entry which is preliminary data.</text>
</comment>
<dbReference type="PIRSF" id="PIRSF037037">
    <property type="entry name" value="Kelch-like_protein_gigaxonin"/>
    <property type="match status" value="1"/>
</dbReference>
<dbReference type="SMART" id="SM00612">
    <property type="entry name" value="Kelch"/>
    <property type="match status" value="6"/>
</dbReference>
<dbReference type="AlphaFoldDB" id="A0A2G5TEY8"/>
<dbReference type="Gene3D" id="2.120.10.80">
    <property type="entry name" value="Kelch-type beta propeller"/>
    <property type="match status" value="2"/>
</dbReference>
<dbReference type="PANTHER" id="PTHR45632:SF26">
    <property type="entry name" value="BTB DOMAIN-CONTAINING PROTEIN"/>
    <property type="match status" value="1"/>
</dbReference>
<evidence type="ECO:0000259" key="3">
    <source>
        <dbReference type="PROSITE" id="PS50097"/>
    </source>
</evidence>
<organism evidence="4 5">
    <name type="scientific">Caenorhabditis nigoni</name>
    <dbReference type="NCBI Taxonomy" id="1611254"/>
    <lineage>
        <taxon>Eukaryota</taxon>
        <taxon>Metazoa</taxon>
        <taxon>Ecdysozoa</taxon>
        <taxon>Nematoda</taxon>
        <taxon>Chromadorea</taxon>
        <taxon>Rhabditida</taxon>
        <taxon>Rhabditina</taxon>
        <taxon>Rhabditomorpha</taxon>
        <taxon>Rhabditoidea</taxon>
        <taxon>Rhabditidae</taxon>
        <taxon>Peloderinae</taxon>
        <taxon>Caenorhabditis</taxon>
    </lineage>
</organism>
<accession>A0A2G5TEY8</accession>
<dbReference type="SMART" id="SM00225">
    <property type="entry name" value="BTB"/>
    <property type="match status" value="1"/>
</dbReference>
<dbReference type="Pfam" id="PF07707">
    <property type="entry name" value="BACK"/>
    <property type="match status" value="1"/>
</dbReference>
<keyword evidence="1" id="KW-0880">Kelch repeat</keyword>
<dbReference type="SMART" id="SM00875">
    <property type="entry name" value="BACK"/>
    <property type="match status" value="1"/>
</dbReference>
<dbReference type="Gene3D" id="3.30.710.10">
    <property type="entry name" value="Potassium Channel Kv1.1, Chain A"/>
    <property type="match status" value="1"/>
</dbReference>
<dbReference type="Pfam" id="PF01344">
    <property type="entry name" value="Kelch_1"/>
    <property type="match status" value="2"/>
</dbReference>
<reference evidence="5" key="1">
    <citation type="submission" date="2017-10" db="EMBL/GenBank/DDBJ databases">
        <title>Rapid genome shrinkage in a self-fertile nematode reveals novel sperm competition proteins.</title>
        <authorList>
            <person name="Yin D."/>
            <person name="Schwarz E.M."/>
            <person name="Thomas C.G."/>
            <person name="Felde R.L."/>
            <person name="Korf I.F."/>
            <person name="Cutter A.D."/>
            <person name="Schartner C.M."/>
            <person name="Ralston E.J."/>
            <person name="Meyer B.J."/>
            <person name="Haag E.S."/>
        </authorList>
    </citation>
    <scope>NUCLEOTIDE SEQUENCE [LARGE SCALE GENOMIC DNA]</scope>
    <source>
        <strain evidence="5">JU1422</strain>
    </source>
</reference>
<name>A0A2G5TEY8_9PELO</name>
<sequence>MFFNVIFEPNQISTSFNTTYHMPVYARAIFGSFPTVQQVRVDHGEKFTTDIEEHPDLTVKRVKVVPFDEFELVSNSGGSRVEYENQKQPAEIMRQMQILREDEELCDVEFIVEGSVIRAHRYILAAASPYFKAMFSNRMVEMKKVTIELQDIPKESMETLINYIYTDKIAITITNVHQLIFTATIFQMDVIIAACQEYLTTKITSNNCLALHNFAETYNCTTLISSTDDFAADQFECIRRHTGFKSMSFLHLKRLLNRSDLNIREEEGVFESITYWIEADPADRLQYLPELFETMRLHLVAWDYLCDVIKPHRFIKENRECRDIISSALFDAMQSQTSRKRTPQKDNNFETTQEYSASTMSDSILSLTTTFPVLNSLSPAPTKIRKSVAGIIFCAGGRGTAGGPFSSVEAYDWRKNQWFPVPDMMSKRRHVGVVSAQGNLYAIGGHDGESHLATAEAFRPSTNQWKRIASMKTARRGIAVASIGSAIFAVGGLDDRTCYRTVERYDIDSDEWSEVADMESQRGGVGVAVLNKHLFAIGGNDGTSSLDTCEKYDPLVDKWKSIAKMQCRRAGSGVCVLDGYLYAIGGFDDNAPLATCERYDADINKWQALANMSSPRGGVGVAALGGKVYAIGGHDGSRYLNTVECYDPTSNCWRAVADIQECRAGAGVAWANVRVHQLGRLPSHCDSGCAPSGGAYCV</sequence>
<protein>
    <recommendedName>
        <fullName evidence="3">BTB domain-containing protein</fullName>
    </recommendedName>
</protein>
<dbReference type="STRING" id="1611254.A0A2G5TEY8"/>
<evidence type="ECO:0000256" key="2">
    <source>
        <dbReference type="ARBA" id="ARBA00022737"/>
    </source>
</evidence>
<dbReference type="PROSITE" id="PS50097">
    <property type="entry name" value="BTB"/>
    <property type="match status" value="1"/>
</dbReference>
<keyword evidence="2" id="KW-0677">Repeat</keyword>
<dbReference type="SUPFAM" id="SSF54695">
    <property type="entry name" value="POZ domain"/>
    <property type="match status" value="1"/>
</dbReference>
<gene>
    <name evidence="4" type="primary">Cni-kel-8</name>
    <name evidence="4" type="synonym">Cnig_chr_V.g18488</name>
    <name evidence="4" type="ORF">B9Z55_018488</name>
</gene>
<dbReference type="SUPFAM" id="SSF117281">
    <property type="entry name" value="Kelch motif"/>
    <property type="match status" value="2"/>
</dbReference>
<dbReference type="InterPro" id="IPR015915">
    <property type="entry name" value="Kelch-typ_b-propeller"/>
</dbReference>
<dbReference type="InterPro" id="IPR011333">
    <property type="entry name" value="SKP1/BTB/POZ_sf"/>
</dbReference>
<dbReference type="OrthoDB" id="45365at2759"/>
<evidence type="ECO:0000313" key="4">
    <source>
        <dbReference type="EMBL" id="PIC25631.1"/>
    </source>
</evidence>
<dbReference type="EMBL" id="PDUG01000005">
    <property type="protein sequence ID" value="PIC25631.1"/>
    <property type="molecule type" value="Genomic_DNA"/>
</dbReference>
<dbReference type="Proteomes" id="UP000230233">
    <property type="component" value="Chromosome V"/>
</dbReference>
<proteinExistence type="predicted"/>
<dbReference type="PANTHER" id="PTHR45632">
    <property type="entry name" value="LD33804P"/>
    <property type="match status" value="1"/>
</dbReference>
<evidence type="ECO:0000313" key="5">
    <source>
        <dbReference type="Proteomes" id="UP000230233"/>
    </source>
</evidence>
<dbReference type="InterPro" id="IPR017096">
    <property type="entry name" value="BTB-kelch_protein"/>
</dbReference>
<dbReference type="FunFam" id="1.25.40.420:FF:000001">
    <property type="entry name" value="Kelch-like family member 12"/>
    <property type="match status" value="1"/>
</dbReference>
<dbReference type="InterPro" id="IPR011705">
    <property type="entry name" value="BACK"/>
</dbReference>
<dbReference type="Gene3D" id="1.25.40.420">
    <property type="match status" value="1"/>
</dbReference>
<dbReference type="InterPro" id="IPR006652">
    <property type="entry name" value="Kelch_1"/>
</dbReference>
<evidence type="ECO:0000256" key="1">
    <source>
        <dbReference type="ARBA" id="ARBA00022441"/>
    </source>
</evidence>
<keyword evidence="5" id="KW-1185">Reference proteome</keyword>
<dbReference type="Pfam" id="PF24681">
    <property type="entry name" value="Kelch_KLHDC2_KLHL20_DRC7"/>
    <property type="match status" value="1"/>
</dbReference>